<gene>
    <name evidence="2" type="ORF">DL762_005606</name>
</gene>
<evidence type="ECO:0000313" key="2">
    <source>
        <dbReference type="EMBL" id="RYO84500.1"/>
    </source>
</evidence>
<reference evidence="2 3" key="1">
    <citation type="submission" date="2018-06" db="EMBL/GenBank/DDBJ databases">
        <title>Complete Genomes of Monosporascus.</title>
        <authorList>
            <person name="Robinson A.J."/>
            <person name="Natvig D.O."/>
        </authorList>
    </citation>
    <scope>NUCLEOTIDE SEQUENCE [LARGE SCALE GENOMIC DNA]</scope>
    <source>
        <strain evidence="2 3">CBS 609.92</strain>
    </source>
</reference>
<feature type="compositionally biased region" description="Basic and acidic residues" evidence="1">
    <location>
        <begin position="259"/>
        <end position="293"/>
    </location>
</feature>
<accession>A0ABY0H4L3</accession>
<name>A0ABY0H4L3_9PEZI</name>
<feature type="region of interest" description="Disordered" evidence="1">
    <location>
        <begin position="1"/>
        <end position="119"/>
    </location>
</feature>
<dbReference type="EMBL" id="QJNS01000159">
    <property type="protein sequence ID" value="RYO84500.1"/>
    <property type="molecule type" value="Genomic_DNA"/>
</dbReference>
<dbReference type="Proteomes" id="UP000294003">
    <property type="component" value="Unassembled WGS sequence"/>
</dbReference>
<organism evidence="2 3">
    <name type="scientific">Monosporascus cannonballus</name>
    <dbReference type="NCBI Taxonomy" id="155416"/>
    <lineage>
        <taxon>Eukaryota</taxon>
        <taxon>Fungi</taxon>
        <taxon>Dikarya</taxon>
        <taxon>Ascomycota</taxon>
        <taxon>Pezizomycotina</taxon>
        <taxon>Sordariomycetes</taxon>
        <taxon>Xylariomycetidae</taxon>
        <taxon>Xylariales</taxon>
        <taxon>Xylariales incertae sedis</taxon>
        <taxon>Monosporascus</taxon>
    </lineage>
</organism>
<keyword evidence="3" id="KW-1185">Reference proteome</keyword>
<feature type="region of interest" description="Disordered" evidence="1">
    <location>
        <begin position="259"/>
        <end position="305"/>
    </location>
</feature>
<sequence>MDSSTRSPSKSKEFEKSALPTVNYPTKLTPITDARVVQGSSPGSRDPPSRRPPGVAGGTSLATPGAHSARPPPGSKLSTTAAITRNDQQRESKRRAPKDGSGRQDEEEQGPPRDLTTGRVLAESSRSCLRCADKGLKCTLLFASKEGEVQCAACRRAGADRCVRQALEDLHPGADQGGWRAVAGEHRARITAYLNGELVEARDKLNMALPPFNGADLPPEERPQRWQALGWRDSLPLRRNTSLLREEEDVRELLWKREEGVGSAEERGESEGREKEKGRVLEESRSPTEKPEPMDGAAVDPKDPEVLHEQLKHLRNIRRYPQREMHLNEALGQMH</sequence>
<evidence type="ECO:0000256" key="1">
    <source>
        <dbReference type="SAM" id="MobiDB-lite"/>
    </source>
</evidence>
<evidence type="ECO:0008006" key="4">
    <source>
        <dbReference type="Google" id="ProtNLM"/>
    </source>
</evidence>
<protein>
    <recommendedName>
        <fullName evidence="4">Zn(2)-C6 fungal-type domain-containing protein</fullName>
    </recommendedName>
</protein>
<comment type="caution">
    <text evidence="2">The sequence shown here is derived from an EMBL/GenBank/DDBJ whole genome shotgun (WGS) entry which is preliminary data.</text>
</comment>
<proteinExistence type="predicted"/>
<evidence type="ECO:0000313" key="3">
    <source>
        <dbReference type="Proteomes" id="UP000294003"/>
    </source>
</evidence>
<feature type="compositionally biased region" description="Polar residues" evidence="1">
    <location>
        <begin position="76"/>
        <end position="86"/>
    </location>
</feature>